<proteinExistence type="inferred from homology"/>
<keyword evidence="7 12" id="KW-0482">Metalloprotease</keyword>
<keyword evidence="10" id="KW-0812">Transmembrane</keyword>
<evidence type="ECO:0000256" key="6">
    <source>
        <dbReference type="ARBA" id="ARBA00022833"/>
    </source>
</evidence>
<feature type="transmembrane region" description="Helical" evidence="10">
    <location>
        <begin position="125"/>
        <end position="145"/>
    </location>
</feature>
<dbReference type="Pfam" id="PF05572">
    <property type="entry name" value="Peptidase_M43"/>
    <property type="match status" value="1"/>
</dbReference>
<evidence type="ECO:0000256" key="3">
    <source>
        <dbReference type="ARBA" id="ARBA00022723"/>
    </source>
</evidence>
<dbReference type="GO" id="GO:0008237">
    <property type="term" value="F:metallopeptidase activity"/>
    <property type="evidence" value="ECO:0007669"/>
    <property type="project" value="UniProtKB-KW"/>
</dbReference>
<dbReference type="AlphaFoldDB" id="A0A7C4QQH7"/>
<comment type="caution">
    <text evidence="12">The sequence shown here is derived from an EMBL/GenBank/DDBJ whole genome shotgun (WGS) entry which is preliminary data.</text>
</comment>
<keyword evidence="6" id="KW-0862">Zinc</keyword>
<dbReference type="InterPro" id="IPR024079">
    <property type="entry name" value="MetalloPept_cat_dom_sf"/>
</dbReference>
<name>A0A7C4QQH7_9PLAN</name>
<evidence type="ECO:0000313" key="12">
    <source>
        <dbReference type="EMBL" id="HGT40720.1"/>
    </source>
</evidence>
<protein>
    <submittedName>
        <fullName evidence="12">Zinc metalloprotease</fullName>
    </submittedName>
</protein>
<keyword evidence="3" id="KW-0479">Metal-binding</keyword>
<dbReference type="EMBL" id="DSVQ01000018">
    <property type="protein sequence ID" value="HGT40720.1"/>
    <property type="molecule type" value="Genomic_DNA"/>
</dbReference>
<reference evidence="12" key="1">
    <citation type="journal article" date="2020" name="mSystems">
        <title>Genome- and Community-Level Interaction Insights into Carbon Utilization and Element Cycling Functions of Hydrothermarchaeota in Hydrothermal Sediment.</title>
        <authorList>
            <person name="Zhou Z."/>
            <person name="Liu Y."/>
            <person name="Xu W."/>
            <person name="Pan J."/>
            <person name="Luo Z.H."/>
            <person name="Li M."/>
        </authorList>
    </citation>
    <scope>NUCLEOTIDE SEQUENCE [LARGE SCALE GENOMIC DNA]</scope>
    <source>
        <strain evidence="12">SpSt-508</strain>
    </source>
</reference>
<organism evidence="12">
    <name type="scientific">Schlesneria paludicola</name>
    <dbReference type="NCBI Taxonomy" id="360056"/>
    <lineage>
        <taxon>Bacteria</taxon>
        <taxon>Pseudomonadati</taxon>
        <taxon>Planctomycetota</taxon>
        <taxon>Planctomycetia</taxon>
        <taxon>Planctomycetales</taxon>
        <taxon>Planctomycetaceae</taxon>
        <taxon>Schlesneria</taxon>
    </lineage>
</organism>
<evidence type="ECO:0000256" key="9">
    <source>
        <dbReference type="SAM" id="MobiDB-lite"/>
    </source>
</evidence>
<evidence type="ECO:0000256" key="5">
    <source>
        <dbReference type="ARBA" id="ARBA00022801"/>
    </source>
</evidence>
<keyword evidence="10" id="KW-0472">Membrane</keyword>
<evidence type="ECO:0000256" key="10">
    <source>
        <dbReference type="SAM" id="Phobius"/>
    </source>
</evidence>
<gene>
    <name evidence="12" type="ORF">ENS64_15865</name>
</gene>
<evidence type="ECO:0000259" key="11">
    <source>
        <dbReference type="Pfam" id="PF05572"/>
    </source>
</evidence>
<keyword evidence="5" id="KW-0378">Hydrolase</keyword>
<keyword evidence="8" id="KW-1015">Disulfide bond</keyword>
<evidence type="ECO:0000256" key="4">
    <source>
        <dbReference type="ARBA" id="ARBA00022729"/>
    </source>
</evidence>
<dbReference type="Gene3D" id="3.40.390.10">
    <property type="entry name" value="Collagenase (Catalytic Domain)"/>
    <property type="match status" value="1"/>
</dbReference>
<dbReference type="CDD" id="cd04275">
    <property type="entry name" value="ZnMc_pappalysin_like"/>
    <property type="match status" value="1"/>
</dbReference>
<feature type="region of interest" description="Disordered" evidence="9">
    <location>
        <begin position="73"/>
        <end position="94"/>
    </location>
</feature>
<comment type="similarity">
    <text evidence="1">Belongs to the peptidase M43B family.</text>
</comment>
<feature type="region of interest" description="Disordered" evidence="9">
    <location>
        <begin position="426"/>
        <end position="446"/>
    </location>
</feature>
<keyword evidence="2 12" id="KW-0645">Protease</keyword>
<feature type="domain" description="Peptidase M43 pregnancy-associated plasma-A" evidence="11">
    <location>
        <begin position="334"/>
        <end position="416"/>
    </location>
</feature>
<dbReference type="InterPro" id="IPR008754">
    <property type="entry name" value="Peptidase_M43"/>
</dbReference>
<evidence type="ECO:0000256" key="2">
    <source>
        <dbReference type="ARBA" id="ARBA00022670"/>
    </source>
</evidence>
<keyword evidence="10" id="KW-1133">Transmembrane helix</keyword>
<dbReference type="PANTHER" id="PTHR47466">
    <property type="match status" value="1"/>
</dbReference>
<accession>A0A7C4QQH7</accession>
<dbReference type="GO" id="GO:0046872">
    <property type="term" value="F:metal ion binding"/>
    <property type="evidence" value="ECO:0007669"/>
    <property type="project" value="UniProtKB-KW"/>
</dbReference>
<evidence type="ECO:0000256" key="7">
    <source>
        <dbReference type="ARBA" id="ARBA00023049"/>
    </source>
</evidence>
<sequence length="446" mass="47193">MSSAANQRSCSAGNACQTTAGCGGAPRNGRVFVGSGRCRSGMVSARVARAGEIPRSRDLRVFPIFGTNTRHTACRVPRPADNGASPGRGQFTGAELDSLPERSRRDIGFPIRAVSAQKETSMKTAALGPLLLLIAATSATAALAWSVAADPVVRSAGHGAAGLFALSQSCGTPELSDEEVDRIEQVAAALRRKLKLPLPAAIPLGTVSVYFHCIYANQGGAPVGLLTMEQVEAQIEALSAKFDNLDFELAGVDFTENNEWFAMTPGSPEELEAKSALAVDPTRYLNIYSAGLPGGLGGWAYFPWSLPRNSPLDGVVILYSTVPGGGLPGYDQGEICVHEVGHWAGLYHTFQGRCNPLNDRVADTPAEKTAASGCPAARDTCRSAGNDPIHNYMDYTNDICRSEFTTGQYVRMNDLLQIFRSDAVVPPPAARSTSAPAQPPGSARRR</sequence>
<evidence type="ECO:0000256" key="1">
    <source>
        <dbReference type="ARBA" id="ARBA00008721"/>
    </source>
</evidence>
<dbReference type="GO" id="GO:0006508">
    <property type="term" value="P:proteolysis"/>
    <property type="evidence" value="ECO:0007669"/>
    <property type="project" value="UniProtKB-KW"/>
</dbReference>
<dbReference type="SUPFAM" id="SSF55486">
    <property type="entry name" value="Metalloproteases ('zincins'), catalytic domain"/>
    <property type="match status" value="1"/>
</dbReference>
<evidence type="ECO:0000256" key="8">
    <source>
        <dbReference type="ARBA" id="ARBA00023157"/>
    </source>
</evidence>
<dbReference type="PANTHER" id="PTHR47466:SF1">
    <property type="entry name" value="METALLOPROTEASE MEP1 (AFU_ORTHOLOGUE AFUA_1G07730)-RELATED"/>
    <property type="match status" value="1"/>
</dbReference>
<keyword evidence="4" id="KW-0732">Signal</keyword>